<dbReference type="Proteomes" id="UP001163321">
    <property type="component" value="Chromosome 5"/>
</dbReference>
<keyword evidence="2" id="KW-1185">Reference proteome</keyword>
<gene>
    <name evidence="1" type="ORF">PsorP6_009080</name>
</gene>
<comment type="caution">
    <text evidence="1">The sequence shown here is derived from an EMBL/GenBank/DDBJ whole genome shotgun (WGS) entry which is preliminary data.</text>
</comment>
<organism evidence="1 2">
    <name type="scientific">Peronosclerospora sorghi</name>
    <dbReference type="NCBI Taxonomy" id="230839"/>
    <lineage>
        <taxon>Eukaryota</taxon>
        <taxon>Sar</taxon>
        <taxon>Stramenopiles</taxon>
        <taxon>Oomycota</taxon>
        <taxon>Peronosporomycetes</taxon>
        <taxon>Peronosporales</taxon>
        <taxon>Peronosporaceae</taxon>
        <taxon>Peronosclerospora</taxon>
    </lineage>
</organism>
<evidence type="ECO:0000313" key="1">
    <source>
        <dbReference type="EMBL" id="KAI9912154.1"/>
    </source>
</evidence>
<protein>
    <submittedName>
        <fullName evidence="1">Uncharacterized protein</fullName>
    </submittedName>
</protein>
<reference evidence="1 2" key="1">
    <citation type="journal article" date="2022" name="bioRxiv">
        <title>The genome of the oomycete Peronosclerospora sorghi, a cosmopolitan pathogen of maize and sorghum, is inflated with dispersed pseudogenes.</title>
        <authorList>
            <person name="Fletcher K."/>
            <person name="Martin F."/>
            <person name="Isakeit T."/>
            <person name="Cavanaugh K."/>
            <person name="Magill C."/>
            <person name="Michelmore R."/>
        </authorList>
    </citation>
    <scope>NUCLEOTIDE SEQUENCE [LARGE SCALE GENOMIC DNA]</scope>
    <source>
        <strain evidence="1">P6</strain>
    </source>
</reference>
<accession>A0ACC0W232</accession>
<dbReference type="EMBL" id="CM047584">
    <property type="protein sequence ID" value="KAI9912154.1"/>
    <property type="molecule type" value="Genomic_DNA"/>
</dbReference>
<name>A0ACC0W232_9STRA</name>
<sequence length="84" mass="9526">MAETLSSLPFQELRGQEFAQLGIGKDFTKSTTSWSFSTSQIPSHPSTETDSQLMDSIWSIDLETAAFVRLMWQMIKKEVSYVLC</sequence>
<evidence type="ECO:0000313" key="2">
    <source>
        <dbReference type="Proteomes" id="UP001163321"/>
    </source>
</evidence>
<proteinExistence type="predicted"/>